<dbReference type="Pfam" id="PF12253">
    <property type="entry name" value="CAF1A_dimeriz"/>
    <property type="match status" value="1"/>
</dbReference>
<evidence type="ECO:0000256" key="4">
    <source>
        <dbReference type="ARBA" id="ARBA00023186"/>
    </source>
</evidence>
<dbReference type="Pfam" id="PF21796">
    <property type="entry name" value="Cac1_C"/>
    <property type="match status" value="1"/>
</dbReference>
<keyword evidence="4" id="KW-0143">Chaperone</keyword>
<dbReference type="PANTHER" id="PTHR15272">
    <property type="entry name" value="CHROMATIN ASSEMBLY FACTOR 1 SUBUNIT A CAF-1 SUBUNIT A"/>
    <property type="match status" value="1"/>
</dbReference>
<feature type="domain" description="Chromatin assembly factor 1 subunit A dimerization" evidence="9">
    <location>
        <begin position="254"/>
        <end position="328"/>
    </location>
</feature>
<dbReference type="HOGENOM" id="CLU_028547_0_0_1"/>
<dbReference type="STRING" id="1076872.G8ZWC9"/>
<gene>
    <name evidence="11" type="primary">TDEL0F01120</name>
    <name evidence="11" type="ORF">TDEL_0F01120</name>
</gene>
<evidence type="ECO:0000256" key="3">
    <source>
        <dbReference type="ARBA" id="ARBA00022763"/>
    </source>
</evidence>
<evidence type="ECO:0008006" key="13">
    <source>
        <dbReference type="Google" id="ProtNLM"/>
    </source>
</evidence>
<dbReference type="RefSeq" id="XP_003682134.1">
    <property type="nucleotide sequence ID" value="XM_003682086.1"/>
</dbReference>
<feature type="domain" description="Chromatin assembly factor 1 subunit Cac1-like C-terminal" evidence="10">
    <location>
        <begin position="445"/>
        <end position="501"/>
    </location>
</feature>
<protein>
    <recommendedName>
        <fullName evidence="13">Chromatin assembly factor 1 subunit p90</fullName>
    </recommendedName>
</protein>
<dbReference type="PANTHER" id="PTHR15272:SF0">
    <property type="entry name" value="CHROMATIN ASSEMBLY FACTOR 1 SUBUNIT A"/>
    <property type="match status" value="1"/>
</dbReference>
<dbReference type="Proteomes" id="UP000005627">
    <property type="component" value="Chromosome 6"/>
</dbReference>
<evidence type="ECO:0000259" key="8">
    <source>
        <dbReference type="Pfam" id="PF11600"/>
    </source>
</evidence>
<dbReference type="Pfam" id="PF11600">
    <property type="entry name" value="CAF1A_acidic"/>
    <property type="match status" value="1"/>
</dbReference>
<dbReference type="GO" id="GO:0006260">
    <property type="term" value="P:DNA replication"/>
    <property type="evidence" value="ECO:0007669"/>
    <property type="project" value="UniProtKB-KW"/>
</dbReference>
<evidence type="ECO:0000313" key="11">
    <source>
        <dbReference type="EMBL" id="CCE92923.1"/>
    </source>
</evidence>
<evidence type="ECO:0000259" key="9">
    <source>
        <dbReference type="Pfam" id="PF12253"/>
    </source>
</evidence>
<evidence type="ECO:0000256" key="7">
    <source>
        <dbReference type="SAM" id="MobiDB-lite"/>
    </source>
</evidence>
<feature type="region of interest" description="Disordered" evidence="7">
    <location>
        <begin position="1"/>
        <end position="20"/>
    </location>
</feature>
<evidence type="ECO:0000256" key="6">
    <source>
        <dbReference type="ARBA" id="ARBA00023242"/>
    </source>
</evidence>
<dbReference type="GO" id="GO:0006335">
    <property type="term" value="P:DNA replication-dependent chromatin assembly"/>
    <property type="evidence" value="ECO:0007669"/>
    <property type="project" value="EnsemblFungi"/>
</dbReference>
<keyword evidence="2" id="KW-0235">DNA replication</keyword>
<dbReference type="eggNOG" id="KOG4363">
    <property type="taxonomic scope" value="Eukaryota"/>
</dbReference>
<evidence type="ECO:0000256" key="1">
    <source>
        <dbReference type="ARBA" id="ARBA00004123"/>
    </source>
</evidence>
<dbReference type="GO" id="GO:0006334">
    <property type="term" value="P:nucleosome assembly"/>
    <property type="evidence" value="ECO:0007669"/>
    <property type="project" value="TreeGrafter"/>
</dbReference>
<dbReference type="InterPro" id="IPR048800">
    <property type="entry name" value="Cac1-like_C"/>
</dbReference>
<feature type="compositionally biased region" description="Basic and acidic residues" evidence="7">
    <location>
        <begin position="41"/>
        <end position="97"/>
    </location>
</feature>
<comment type="subcellular location">
    <subcellularLocation>
        <location evidence="1">Nucleus</location>
    </subcellularLocation>
</comment>
<keyword evidence="12" id="KW-1185">Reference proteome</keyword>
<feature type="compositionally biased region" description="Acidic residues" evidence="7">
    <location>
        <begin position="316"/>
        <end position="344"/>
    </location>
</feature>
<feature type="compositionally biased region" description="Low complexity" evidence="7">
    <location>
        <begin position="420"/>
        <end position="429"/>
    </location>
</feature>
<dbReference type="InParanoid" id="G8ZWC9"/>
<keyword evidence="5" id="KW-0234">DNA repair</keyword>
<dbReference type="GO" id="GO:0033186">
    <property type="term" value="C:CAF-1 complex"/>
    <property type="evidence" value="ECO:0007669"/>
    <property type="project" value="EnsemblFungi"/>
</dbReference>
<dbReference type="OrthoDB" id="79480at2759"/>
<dbReference type="GO" id="GO:0005634">
    <property type="term" value="C:nucleus"/>
    <property type="evidence" value="ECO:0007669"/>
    <property type="project" value="UniProtKB-SubCell"/>
</dbReference>
<evidence type="ECO:0000256" key="5">
    <source>
        <dbReference type="ARBA" id="ARBA00023204"/>
    </source>
</evidence>
<feature type="region of interest" description="Disordered" evidence="7">
    <location>
        <begin position="26"/>
        <end position="140"/>
    </location>
</feature>
<dbReference type="EMBL" id="HE616747">
    <property type="protein sequence ID" value="CCE92923.1"/>
    <property type="molecule type" value="Genomic_DNA"/>
</dbReference>
<dbReference type="AlphaFoldDB" id="G8ZWC9"/>
<organism evidence="11 12">
    <name type="scientific">Torulaspora delbrueckii</name>
    <name type="common">Yeast</name>
    <name type="synonym">Candida colliculosa</name>
    <dbReference type="NCBI Taxonomy" id="4950"/>
    <lineage>
        <taxon>Eukaryota</taxon>
        <taxon>Fungi</taxon>
        <taxon>Dikarya</taxon>
        <taxon>Ascomycota</taxon>
        <taxon>Saccharomycotina</taxon>
        <taxon>Saccharomycetes</taxon>
        <taxon>Saccharomycetales</taxon>
        <taxon>Saccharomycetaceae</taxon>
        <taxon>Torulaspora</taxon>
    </lineage>
</organism>
<accession>G8ZWC9</accession>
<dbReference type="InterPro" id="IPR022043">
    <property type="entry name" value="CAF1A_DD"/>
</dbReference>
<feature type="region of interest" description="Disordered" evidence="7">
    <location>
        <begin position="303"/>
        <end position="351"/>
    </location>
</feature>
<dbReference type="GO" id="GO:0000786">
    <property type="term" value="C:nucleosome"/>
    <property type="evidence" value="ECO:0007669"/>
    <property type="project" value="EnsemblFungi"/>
</dbReference>
<dbReference type="InterPro" id="IPR021644">
    <property type="entry name" value="CAF-1_p150_acidic"/>
</dbReference>
<name>G8ZWC9_TORDE</name>
<dbReference type="FunCoup" id="G8ZWC9">
    <property type="interactions" value="169"/>
</dbReference>
<feature type="domain" description="Chromatin assembly factor 1 p150 subunit acidic region" evidence="8">
    <location>
        <begin position="38"/>
        <end position="178"/>
    </location>
</feature>
<keyword evidence="3" id="KW-0227">DNA damage</keyword>
<evidence type="ECO:0000313" key="12">
    <source>
        <dbReference type="Proteomes" id="UP000005627"/>
    </source>
</evidence>
<feature type="compositionally biased region" description="Basic and acidic residues" evidence="7">
    <location>
        <begin position="105"/>
        <end position="140"/>
    </location>
</feature>
<reference evidence="11 12" key="1">
    <citation type="journal article" date="2011" name="Proc. Natl. Acad. Sci. U.S.A.">
        <title>Evolutionary erosion of yeast sex chromosomes by mating-type switching accidents.</title>
        <authorList>
            <person name="Gordon J.L."/>
            <person name="Armisen D."/>
            <person name="Proux-Wera E."/>
            <person name="Oheigeartaigh S.S."/>
            <person name="Byrne K.P."/>
            <person name="Wolfe K.H."/>
        </authorList>
    </citation>
    <scope>NUCLEOTIDE SEQUENCE [LARGE SCALE GENOMIC DNA]</scope>
    <source>
        <strain evidence="12">ATCC 10662 / CBS 1146 / NBRC 0425 / NCYC 2629 / NRRL Y-866</strain>
    </source>
</reference>
<feature type="region of interest" description="Disordered" evidence="7">
    <location>
        <begin position="412"/>
        <end position="434"/>
    </location>
</feature>
<dbReference type="GO" id="GO:0042393">
    <property type="term" value="F:histone binding"/>
    <property type="evidence" value="ECO:0007669"/>
    <property type="project" value="EnsemblFungi"/>
</dbReference>
<sequence length="515" mass="59964">MNGEGQGIVSFFQEKPPMEQTILIDLEGSNKEVGSENAESQDDKTKKRELAARKREEIRKEKELKKLQREEEKRKRDLQREEEKRKRDLQREEEKRQRDLRKRQKEIERKEAKQQKEQEKREKEEEKQRKEQEKKIKEERAQSRIGNFFKKISDSGKQSNVKSDYEKYFLPFYAKDGVKLPQVDNCALEQRRKDIDESLQSHAFDDNLKDWLSSKSVKRSHPIAFTAVSLLQQMTAKEKEDQELQSLLKLIPQKYIKFYENVRPPYIGTYSKDVILPVDNPFSTEETDYNYDYDSDLEWINEEDEEGEQGGVDNLESGEDEDDEEDEEASEGEFDGFLDTEEGPDGVNGKRKFLGPLIPTVCLRSNVDSLDEDDRKYYEAVKVEILIEQQSFPIDPNAPIIRSQSISALKRLSEREQEAESASSSPSVSPEKKKARTLITEGIHLLKLFDEIHDSTFSLGTVTEIAQKNLPQYSKQTIKNTVKEYALRGSGKGDSGRKWAIRDMKHWEDLRSSIG</sequence>
<dbReference type="KEGG" id="tdl:TDEL_0F01120"/>
<dbReference type="GO" id="GO:0006281">
    <property type="term" value="P:DNA repair"/>
    <property type="evidence" value="ECO:0007669"/>
    <property type="project" value="UniProtKB-KW"/>
</dbReference>
<keyword evidence="6" id="KW-0539">Nucleus</keyword>
<evidence type="ECO:0000256" key="2">
    <source>
        <dbReference type="ARBA" id="ARBA00022705"/>
    </source>
</evidence>
<evidence type="ECO:0000259" key="10">
    <source>
        <dbReference type="Pfam" id="PF21796"/>
    </source>
</evidence>
<dbReference type="GeneID" id="11501304"/>
<proteinExistence type="predicted"/>
<dbReference type="GO" id="GO:0000775">
    <property type="term" value="C:chromosome, centromeric region"/>
    <property type="evidence" value="ECO:0007669"/>
    <property type="project" value="EnsemblFungi"/>
</dbReference>